<evidence type="ECO:0000313" key="2">
    <source>
        <dbReference type="EMBL" id="CDC70039.1"/>
    </source>
</evidence>
<reference evidence="3 5" key="2">
    <citation type="submission" date="2022-03" db="EMBL/GenBank/DDBJ databases">
        <title>Metagenome-assembled genomes from swine fecal metagenomes.</title>
        <authorList>
            <person name="Holman D.B."/>
            <person name="Kommadath A."/>
        </authorList>
    </citation>
    <scope>NUCLEOTIDE SEQUENCE [LARGE SCALE GENOMIC DNA]</scope>
    <source>
        <strain evidence="3">SUG147</strain>
    </source>
</reference>
<dbReference type="InterPro" id="IPR014578">
    <property type="entry name" value="Pesterase_CT488"/>
</dbReference>
<evidence type="ECO:0000259" key="1">
    <source>
        <dbReference type="Pfam" id="PF00149"/>
    </source>
</evidence>
<dbReference type="STRING" id="1263015.BN580_00657"/>
<proteinExistence type="predicted"/>
<gene>
    <name evidence="2" type="ORF">BN580_00657</name>
    <name evidence="3" type="ORF">MR241_00820</name>
</gene>
<name>R6TK25_9BACT</name>
<dbReference type="SUPFAM" id="SSF56300">
    <property type="entry name" value="Metallo-dependent phosphatases"/>
    <property type="match status" value="1"/>
</dbReference>
<dbReference type="AlphaFoldDB" id="R6TK25"/>
<evidence type="ECO:0000313" key="3">
    <source>
        <dbReference type="EMBL" id="MCI5754821.1"/>
    </source>
</evidence>
<dbReference type="Proteomes" id="UP001139365">
    <property type="component" value="Unassembled WGS sequence"/>
</dbReference>
<evidence type="ECO:0000313" key="5">
    <source>
        <dbReference type="Proteomes" id="UP001139365"/>
    </source>
</evidence>
<protein>
    <submittedName>
        <fullName evidence="3">Metallophosphoesterase</fullName>
    </submittedName>
    <submittedName>
        <fullName evidence="2">Ser/Thr phosphatase family protein</fullName>
    </submittedName>
</protein>
<organism evidence="2 4">
    <name type="scientific">Candidatus Colimorpha enterica</name>
    <dbReference type="NCBI Taxonomy" id="3083063"/>
    <lineage>
        <taxon>Bacteria</taxon>
        <taxon>Pseudomonadati</taxon>
        <taxon>Bacteroidota</taxon>
        <taxon>Bacteroidia</taxon>
        <taxon>Bacteroidales</taxon>
        <taxon>Candidatus Colimorpha</taxon>
    </lineage>
</organism>
<dbReference type="Pfam" id="PF00149">
    <property type="entry name" value="Metallophos"/>
    <property type="match status" value="1"/>
</dbReference>
<dbReference type="PANTHER" id="PTHR31302:SF22">
    <property type="entry name" value="PHOSPHOESTERASE"/>
    <property type="match status" value="1"/>
</dbReference>
<dbReference type="InterPro" id="IPR029052">
    <property type="entry name" value="Metallo-depent_PP-like"/>
</dbReference>
<dbReference type="InterPro" id="IPR051158">
    <property type="entry name" value="Metallophosphoesterase_sf"/>
</dbReference>
<dbReference type="EMBL" id="CBFW010000019">
    <property type="protein sequence ID" value="CDC70039.1"/>
    <property type="molecule type" value="Genomic_DNA"/>
</dbReference>
<comment type="caution">
    <text evidence="2">The sequence shown here is derived from an EMBL/GenBank/DDBJ whole genome shotgun (WGS) entry which is preliminary data.</text>
</comment>
<dbReference type="GO" id="GO:0016787">
    <property type="term" value="F:hydrolase activity"/>
    <property type="evidence" value="ECO:0007669"/>
    <property type="project" value="InterPro"/>
</dbReference>
<feature type="domain" description="Calcineurin-like phosphoesterase" evidence="1">
    <location>
        <begin position="3"/>
        <end position="204"/>
    </location>
</feature>
<accession>R6TK25</accession>
<reference evidence="2" key="1">
    <citation type="submission" date="2012-11" db="EMBL/GenBank/DDBJ databases">
        <title>Dependencies among metagenomic species, viruses, plasmids and units of genetic variation.</title>
        <authorList>
            <person name="Nielsen H.B."/>
            <person name="Almeida M."/>
            <person name="Juncker A.S."/>
            <person name="Rasmussen S."/>
            <person name="Li J."/>
            <person name="Sunagawa S."/>
            <person name="Plichta D."/>
            <person name="Gautier L."/>
            <person name="Le Chatelier E."/>
            <person name="Peletier E."/>
            <person name="Bonde I."/>
            <person name="Nielsen T."/>
            <person name="Manichanh C."/>
            <person name="Arumugam M."/>
            <person name="Batto J."/>
            <person name="Santos M.B.Q.D."/>
            <person name="Blom N."/>
            <person name="Borruel N."/>
            <person name="Burgdorf K.S."/>
            <person name="Boumezbeur F."/>
            <person name="Casellas F."/>
            <person name="Dore J."/>
            <person name="Guarner F."/>
            <person name="Hansen T."/>
            <person name="Hildebrand F."/>
            <person name="Kaas R.S."/>
            <person name="Kennedy S."/>
            <person name="Kristiansen K."/>
            <person name="Kultima J.R."/>
            <person name="Leonard P."/>
            <person name="Levenez F."/>
            <person name="Lund O."/>
            <person name="Moumen B."/>
            <person name="Le Paslier D."/>
            <person name="Pons N."/>
            <person name="Pedersen O."/>
            <person name="Prifti E."/>
            <person name="Qin J."/>
            <person name="Raes J."/>
            <person name="Tap J."/>
            <person name="Tims S."/>
            <person name="Ussery D.W."/>
            <person name="Yamada T."/>
            <person name="MetaHit consortium"/>
            <person name="Renault P."/>
            <person name="Sicheritz-Ponten T."/>
            <person name="Bork P."/>
            <person name="Wang J."/>
            <person name="Brunak S."/>
            <person name="Ehrlich S.D."/>
        </authorList>
    </citation>
    <scope>NUCLEOTIDE SEQUENCE [LARGE SCALE GENOMIC DNA]</scope>
</reference>
<sequence>MALYCIGDTHLSLAASKPMDIFGSRWQGYTEKLTRGWNSVVSPDDTVVVAGDISWGMTLEEAAPDLEFLSALNGQKLILKGNHDFWWQSQKKIDTLFAEKGIDNIKPLHNNAYAVGDLILCGSRGWFCDPKASPENSDPEKISAREVLRTEFSLRAGLELNKDGSRELIAFFHFPPVYRGWVCRGIVDLLHRYGVKRCCYGHIHGVYDIPPTFLFEDIAMTIVSADYLRFIPLLIV</sequence>
<dbReference type="EMBL" id="JALEMU010000017">
    <property type="protein sequence ID" value="MCI5754821.1"/>
    <property type="molecule type" value="Genomic_DNA"/>
</dbReference>
<dbReference type="InterPro" id="IPR004843">
    <property type="entry name" value="Calcineurin-like_PHP"/>
</dbReference>
<dbReference type="Proteomes" id="UP000017938">
    <property type="component" value="Unassembled WGS sequence"/>
</dbReference>
<dbReference type="Gene3D" id="3.60.21.10">
    <property type="match status" value="1"/>
</dbReference>
<dbReference type="PIRSF" id="PIRSF033094">
    <property type="entry name" value="Pesterase_CT488"/>
    <property type="match status" value="1"/>
</dbReference>
<evidence type="ECO:0000313" key="4">
    <source>
        <dbReference type="Proteomes" id="UP000017938"/>
    </source>
</evidence>
<dbReference type="PANTHER" id="PTHR31302">
    <property type="entry name" value="TRANSMEMBRANE PROTEIN WITH METALLOPHOSPHOESTERASE DOMAIN-RELATED"/>
    <property type="match status" value="1"/>
</dbReference>